<reference evidence="2" key="1">
    <citation type="submission" date="2017-03" db="EMBL/GenBank/DDBJ databases">
        <authorList>
            <person name="Herbold C."/>
        </authorList>
    </citation>
    <scope>NUCLEOTIDE SEQUENCE [LARGE SCALE GENOMIC DNA]</scope>
</reference>
<organism evidence="1 2">
    <name type="scientific">Candidatus Nitrosotalea okcheonensis</name>
    <dbReference type="NCBI Taxonomy" id="1903276"/>
    <lineage>
        <taxon>Archaea</taxon>
        <taxon>Nitrososphaerota</taxon>
        <taxon>Nitrososphaeria</taxon>
        <taxon>Nitrosotaleales</taxon>
        <taxon>Nitrosotaleaceae</taxon>
        <taxon>Nitrosotalea</taxon>
    </lineage>
</organism>
<accession>A0A2H1FD89</accession>
<proteinExistence type="predicted"/>
<dbReference type="EMBL" id="LT841358">
    <property type="protein sequence ID" value="SMH70725.1"/>
    <property type="molecule type" value="Genomic_DNA"/>
</dbReference>
<evidence type="ECO:0000313" key="1">
    <source>
        <dbReference type="EMBL" id="SMH70725.1"/>
    </source>
</evidence>
<name>A0A2H1FD89_9ARCH</name>
<protein>
    <submittedName>
        <fullName evidence="1">Uncharacterized protein</fullName>
    </submittedName>
</protein>
<sequence length="53" mass="5965">MSFTCIITTADIQTMHNMIMRFITITGKSVLTGMNTLPHNESSNQHQILNIKS</sequence>
<evidence type="ECO:0000313" key="2">
    <source>
        <dbReference type="Proteomes" id="UP000230607"/>
    </source>
</evidence>
<dbReference type="AlphaFoldDB" id="A0A2H1FD89"/>
<dbReference type="Proteomes" id="UP000230607">
    <property type="component" value="Chromosome 1"/>
</dbReference>
<keyword evidence="2" id="KW-1185">Reference proteome</keyword>
<gene>
    <name evidence="1" type="ORF">NCS_10532</name>
</gene>